<keyword evidence="1" id="KW-0472">Membrane</keyword>
<organism evidence="2">
    <name type="scientific">uncultured Caudovirales phage</name>
    <dbReference type="NCBI Taxonomy" id="2100421"/>
    <lineage>
        <taxon>Viruses</taxon>
        <taxon>Duplodnaviria</taxon>
        <taxon>Heunggongvirae</taxon>
        <taxon>Uroviricota</taxon>
        <taxon>Caudoviricetes</taxon>
        <taxon>Peduoviridae</taxon>
        <taxon>Maltschvirus</taxon>
        <taxon>Maltschvirus maltsch</taxon>
    </lineage>
</organism>
<evidence type="ECO:0000256" key="1">
    <source>
        <dbReference type="SAM" id="Phobius"/>
    </source>
</evidence>
<name>A0A6J5NXL7_9CAUD</name>
<keyword evidence="1" id="KW-0812">Transmembrane</keyword>
<sequence length="73" mass="8391">MNKVKHYQSYMKLEPDNSNKAVPYLWGFATLAIFDGLAIAYFAEELWEAIVLLILFWASALFAASAMEEWKGR</sequence>
<dbReference type="EMBL" id="LR796748">
    <property type="protein sequence ID" value="CAB4163562.1"/>
    <property type="molecule type" value="Genomic_DNA"/>
</dbReference>
<keyword evidence="1" id="KW-1133">Transmembrane helix</keyword>
<feature type="transmembrane region" description="Helical" evidence="1">
    <location>
        <begin position="21"/>
        <end position="43"/>
    </location>
</feature>
<evidence type="ECO:0000313" key="2">
    <source>
        <dbReference type="EMBL" id="CAB4163562.1"/>
    </source>
</evidence>
<proteinExistence type="predicted"/>
<protein>
    <submittedName>
        <fullName evidence="2">Uncharacterized protein</fullName>
    </submittedName>
</protein>
<reference evidence="2" key="1">
    <citation type="submission" date="2020-04" db="EMBL/GenBank/DDBJ databases">
        <authorList>
            <person name="Chiriac C."/>
            <person name="Salcher M."/>
            <person name="Ghai R."/>
            <person name="Kavagutti S V."/>
        </authorList>
    </citation>
    <scope>NUCLEOTIDE SEQUENCE</scope>
</reference>
<accession>A0A6J5NXL7</accession>
<feature type="transmembrane region" description="Helical" evidence="1">
    <location>
        <begin position="49"/>
        <end position="67"/>
    </location>
</feature>
<gene>
    <name evidence="2" type="ORF">UFOVP811_39</name>
</gene>